<comment type="caution">
    <text evidence="2">The sequence shown here is derived from an EMBL/GenBank/DDBJ whole genome shotgun (WGS) entry which is preliminary data.</text>
</comment>
<name>A0A2D0KCS1_9GAMM</name>
<protein>
    <submittedName>
        <fullName evidence="2">Uncharacterized protein</fullName>
    </submittedName>
</protein>
<dbReference type="Proteomes" id="UP000222168">
    <property type="component" value="Unassembled WGS sequence"/>
</dbReference>
<organism evidence="2 3">
    <name type="scientific">Xenorhabdus ishibashii</name>
    <dbReference type="NCBI Taxonomy" id="1034471"/>
    <lineage>
        <taxon>Bacteria</taxon>
        <taxon>Pseudomonadati</taxon>
        <taxon>Pseudomonadota</taxon>
        <taxon>Gammaproteobacteria</taxon>
        <taxon>Enterobacterales</taxon>
        <taxon>Morganellaceae</taxon>
        <taxon>Xenorhabdus</taxon>
    </lineage>
</organism>
<dbReference type="AlphaFoldDB" id="A0A2D0KCS1"/>
<reference evidence="2 3" key="1">
    <citation type="journal article" date="2017" name="Nat. Microbiol.">
        <title>Natural product diversity associated with the nematode symbionts Photorhabdus and Xenorhabdus.</title>
        <authorList>
            <person name="Tobias N.J."/>
            <person name="Wolff H."/>
            <person name="Djahanschiri B."/>
            <person name="Grundmann F."/>
            <person name="Kronenwerth M."/>
            <person name="Shi Y.M."/>
            <person name="Simonyi S."/>
            <person name="Grun P."/>
            <person name="Shapiro-Ilan D."/>
            <person name="Pidot S.J."/>
            <person name="Stinear T.P."/>
            <person name="Ebersberger I."/>
            <person name="Bode H.B."/>
        </authorList>
    </citation>
    <scope>NUCLEOTIDE SEQUENCE [LARGE SCALE GENOMIC DNA]</scope>
    <source>
        <strain evidence="2 3">DSM 22670</strain>
    </source>
</reference>
<dbReference type="EMBL" id="NJAK01000001">
    <property type="protein sequence ID" value="PHM61180.1"/>
    <property type="molecule type" value="Genomic_DNA"/>
</dbReference>
<keyword evidence="3" id="KW-1185">Reference proteome</keyword>
<feature type="region of interest" description="Disordered" evidence="1">
    <location>
        <begin position="34"/>
        <end position="80"/>
    </location>
</feature>
<proteinExistence type="predicted"/>
<accession>A0A2D0KCS1</accession>
<sequence>MKKTLQLLLLLVIGFAIHLYYETEKGREHIAQLKSKPASQLTTQEKQELAEHEKIEKDRQTRKIAHEKEEKKRKAEEERKAREYYLANKDEIEREKLKTRMYIACRDIPKLSLKYPKTYEEDNVILEERKLDGRPIYYLYIEFSGTNAFGVRMSQKFQCYRYIDDLKSPITHSFYD</sequence>
<evidence type="ECO:0000256" key="1">
    <source>
        <dbReference type="SAM" id="MobiDB-lite"/>
    </source>
</evidence>
<gene>
    <name evidence="2" type="ORF">Xish_00302</name>
</gene>
<evidence type="ECO:0000313" key="3">
    <source>
        <dbReference type="Proteomes" id="UP000222168"/>
    </source>
</evidence>
<feature type="compositionally biased region" description="Basic and acidic residues" evidence="1">
    <location>
        <begin position="45"/>
        <end position="80"/>
    </location>
</feature>
<dbReference type="RefSeq" id="WP_099116383.1">
    <property type="nucleotide sequence ID" value="NZ_NJAK01000001.1"/>
</dbReference>
<evidence type="ECO:0000313" key="2">
    <source>
        <dbReference type="EMBL" id="PHM61180.1"/>
    </source>
</evidence>
<dbReference type="OrthoDB" id="9923799at2"/>